<feature type="domain" description="Laminin G" evidence="13">
    <location>
        <begin position="802"/>
        <end position="975"/>
    </location>
</feature>
<organism evidence="15">
    <name type="scientific">Aceria tosichella</name>
    <name type="common">wheat curl mite</name>
    <dbReference type="NCBI Taxonomy" id="561515"/>
    <lineage>
        <taxon>Eukaryota</taxon>
        <taxon>Metazoa</taxon>
        <taxon>Ecdysozoa</taxon>
        <taxon>Arthropoda</taxon>
        <taxon>Chelicerata</taxon>
        <taxon>Arachnida</taxon>
        <taxon>Acari</taxon>
        <taxon>Acariformes</taxon>
        <taxon>Trombidiformes</taxon>
        <taxon>Prostigmata</taxon>
        <taxon>Eupodina</taxon>
        <taxon>Eriophyoidea</taxon>
        <taxon>Eriophyidae</taxon>
        <taxon>Eriophyinae</taxon>
        <taxon>Aceriini</taxon>
        <taxon>Aceria</taxon>
    </lineage>
</organism>
<feature type="region of interest" description="Disordered" evidence="10">
    <location>
        <begin position="1195"/>
        <end position="1216"/>
    </location>
</feature>
<dbReference type="PANTHER" id="PTHR15036">
    <property type="entry name" value="PIKACHURIN-LIKE PROTEIN"/>
    <property type="match status" value="1"/>
</dbReference>
<proteinExistence type="inferred from homology"/>
<dbReference type="CDD" id="cd00057">
    <property type="entry name" value="FA58C"/>
    <property type="match status" value="1"/>
</dbReference>
<keyword evidence="6 11" id="KW-1133">Transmembrane helix</keyword>
<comment type="subcellular location">
    <subcellularLocation>
        <location evidence="1">Membrane</location>
        <topology evidence="1">Single-pass type I membrane protein</topology>
    </subcellularLocation>
</comment>
<feature type="domain" description="EGF-like" evidence="14">
    <location>
        <begin position="551"/>
        <end position="588"/>
    </location>
</feature>
<dbReference type="GO" id="GO:0016020">
    <property type="term" value="C:membrane"/>
    <property type="evidence" value="ECO:0007669"/>
    <property type="project" value="UniProtKB-SubCell"/>
</dbReference>
<accession>A0A6G1SLQ2</accession>
<feature type="domain" description="Laminin G" evidence="13">
    <location>
        <begin position="1014"/>
        <end position="1198"/>
    </location>
</feature>
<dbReference type="SMART" id="SM00231">
    <property type="entry name" value="FA58C"/>
    <property type="match status" value="1"/>
</dbReference>
<evidence type="ECO:0000313" key="15">
    <source>
        <dbReference type="EMBL" id="MDE51141.1"/>
    </source>
</evidence>
<evidence type="ECO:0000256" key="9">
    <source>
        <dbReference type="PROSITE-ProRule" id="PRU00076"/>
    </source>
</evidence>
<evidence type="ECO:0000256" key="4">
    <source>
        <dbReference type="ARBA" id="ARBA00022692"/>
    </source>
</evidence>
<dbReference type="SMART" id="SM00282">
    <property type="entry name" value="LamG"/>
    <property type="match status" value="4"/>
</dbReference>
<feature type="domain" description="EGF-like" evidence="14">
    <location>
        <begin position="976"/>
        <end position="1012"/>
    </location>
</feature>
<gene>
    <name evidence="15" type="primary">Nrx-IV_0</name>
    <name evidence="15" type="ORF">g.11716</name>
</gene>
<dbReference type="FunFam" id="2.60.120.260:FF:000016">
    <property type="entry name" value="Contactin-associated protein-like 4 isoform 1"/>
    <property type="match status" value="1"/>
</dbReference>
<evidence type="ECO:0000256" key="11">
    <source>
        <dbReference type="SAM" id="Phobius"/>
    </source>
</evidence>
<feature type="domain" description="Laminin G" evidence="13">
    <location>
        <begin position="383"/>
        <end position="549"/>
    </location>
</feature>
<keyword evidence="8" id="KW-1015">Disulfide bond</keyword>
<dbReference type="CDD" id="cd00054">
    <property type="entry name" value="EGF_CA"/>
    <property type="match status" value="1"/>
</dbReference>
<evidence type="ECO:0000256" key="8">
    <source>
        <dbReference type="ARBA" id="ARBA00023157"/>
    </source>
</evidence>
<evidence type="ECO:0000256" key="7">
    <source>
        <dbReference type="ARBA" id="ARBA00023136"/>
    </source>
</evidence>
<dbReference type="PROSITE" id="PS50025">
    <property type="entry name" value="LAM_G_DOMAIN"/>
    <property type="match status" value="4"/>
</dbReference>
<keyword evidence="4 11" id="KW-0812">Transmembrane</keyword>
<feature type="domain" description="F5/8 type C" evidence="12">
    <location>
        <begin position="53"/>
        <end position="193"/>
    </location>
</feature>
<keyword evidence="3 9" id="KW-0245">EGF-like domain</keyword>
<comment type="similarity">
    <text evidence="2">Belongs to the neurexin family.</text>
</comment>
<dbReference type="Gene3D" id="2.60.120.200">
    <property type="match status" value="4"/>
</dbReference>
<dbReference type="Gene3D" id="2.10.25.10">
    <property type="entry name" value="Laminin"/>
    <property type="match status" value="2"/>
</dbReference>
<evidence type="ECO:0000256" key="3">
    <source>
        <dbReference type="ARBA" id="ARBA00022536"/>
    </source>
</evidence>
<dbReference type="SUPFAM" id="SSF49785">
    <property type="entry name" value="Galactose-binding domain-like"/>
    <property type="match status" value="1"/>
</dbReference>
<name>A0A6G1SLQ2_9ACAR</name>
<evidence type="ECO:0000256" key="2">
    <source>
        <dbReference type="ARBA" id="ARBA00010241"/>
    </source>
</evidence>
<evidence type="ECO:0000256" key="1">
    <source>
        <dbReference type="ARBA" id="ARBA00004479"/>
    </source>
</evidence>
<comment type="caution">
    <text evidence="9">Lacks conserved residue(s) required for the propagation of feature annotation.</text>
</comment>
<dbReference type="Pfam" id="PF02210">
    <property type="entry name" value="Laminin_G_2"/>
    <property type="match status" value="4"/>
</dbReference>
<evidence type="ECO:0000259" key="12">
    <source>
        <dbReference type="PROSITE" id="PS50022"/>
    </source>
</evidence>
<dbReference type="SUPFAM" id="SSF49899">
    <property type="entry name" value="Concanavalin A-like lectins/glucanases"/>
    <property type="match status" value="4"/>
</dbReference>
<dbReference type="InterPro" id="IPR000742">
    <property type="entry name" value="EGF"/>
</dbReference>
<dbReference type="InterPro" id="IPR000421">
    <property type="entry name" value="FA58C"/>
</dbReference>
<dbReference type="PROSITE" id="PS50026">
    <property type="entry name" value="EGF_3"/>
    <property type="match status" value="2"/>
</dbReference>
<feature type="transmembrane region" description="Helical" evidence="11">
    <location>
        <begin position="1235"/>
        <end position="1255"/>
    </location>
</feature>
<dbReference type="PANTHER" id="PTHR15036:SF91">
    <property type="entry name" value="NEUREXIN-4"/>
    <property type="match status" value="1"/>
</dbReference>
<feature type="domain" description="Laminin G" evidence="13">
    <location>
        <begin position="199"/>
        <end position="377"/>
    </location>
</feature>
<reference evidence="15" key="1">
    <citation type="submission" date="2018-10" db="EMBL/GenBank/DDBJ databases">
        <title>Transcriptome assembly of Aceria tosichella (Wheat curl mite) Type 2.</title>
        <authorList>
            <person name="Scully E.D."/>
            <person name="Geib S.M."/>
            <person name="Palmer N.A."/>
            <person name="Gupta A.K."/>
            <person name="Sarath G."/>
            <person name="Tatineni S."/>
        </authorList>
    </citation>
    <scope>NUCLEOTIDE SEQUENCE</scope>
    <source>
        <strain evidence="15">LincolnNE</strain>
    </source>
</reference>
<evidence type="ECO:0000256" key="5">
    <source>
        <dbReference type="ARBA" id="ARBA00022729"/>
    </source>
</evidence>
<dbReference type="InterPro" id="IPR013320">
    <property type="entry name" value="ConA-like_dom_sf"/>
</dbReference>
<dbReference type="Gene3D" id="2.60.120.260">
    <property type="entry name" value="Galactose-binding domain-like"/>
    <property type="match status" value="1"/>
</dbReference>
<sequence length="1298" mass="145375">MTANSTMPLKRQRPFLNYVTITKNAPSTHLGTLLLTVIVFLSLATVVSGDDECHEPLLSQARLTASSEYGGRSRGAEAAHLDSPSAWTAGQSDFSQYLIIDLGKKFNITSISSQGRAYASEYVMEYRIDYGYDGQDFAPYRDRNGNIKIFEANVDDKSTVENKFDAPLIAQYIRINPTRWHNRISMRVQVSGCPYTAEVLAFDGQSMILLNLRKRPVDTYEDHVQFRFRTPYADASLLYANGDEGDIMALQLVNNKLIYSINLGGKGKTQNISAGSLLDDNTWHDVSIDRYGRNVVMSVDRVVVKQQLDGEFSRLNINLDLWIGGLPTLLYNEVDVRTNFTGCIENLMFNSTNVGAELKEDPNGYLYTTFGYIYHYCLHQPTQSITFMTNESYFRVEGYQLQMINCSLDFRTFIDSGVLLYSKFSLGGSMTLSLRDGKFVTTIQGDQGLLVDIEPSEKELNDGSWHSVQVLAKENLIILTVDADVSVTKRRFRFESGREYYLGGVPDNRPGLIGCMRYVHIEGRYVSIGSLQPERMHRNQPNDIIVDACQMIDRCHPNPCEHGGLCKQNHQEFNCDCSKTGYLGAVCHVSKHPHSCEAYRIDFPREKEKEIYVDVDGSGPLEPFLVYCKFIPKGPTQTILHHRSENEIVVQGYEGRGSYIRSIDYYAPLESIRIITERSSSCNQFIKYSCLNARLFSSGMTRDMFDPYSWWVGSNNQKMDYWGGSLPGTGMCACGLDGSCKDPTKGCNCDAILPYNTNELADEGLLTQKEYLPVREVHIGDTGTSLSSNKRAKINLGPLVCEGDALFSEAITFKYDDASISVSNVLMGGASDIYLQFKTTISSGVFLHGKGLHEDIKLSMLNDKTIQFSFSNGRDTQPLTIDAPYRLNDNNWHSISVERNKKEAKLVVDGQISSNVASRHTAGRSSSTTIHLFVGATEDFKEGYVGCMRSLLINGKAIDIYKPAQQGQYGLILGCHGKCESNPCLNKGICQEGYSTFTCDCQWTAYKGPICADEIGANLRSDNYVRYDFDTSLSTVEENIRVGFTTTEHKGLVIGITSHTGEYLNLLMSTSGHLKLEFDFGFERKEEVINQENFALGQHHDILIKRASEGSKLIIAVDDYEPKVYQYKISKEADAKFDQLKSIYIGRNETMDSGDGFVGCISHVSFDDHFPLRFLFQEGRKTNVHAFPPDDSIREDTCGIEPIRPPPEVRETRPSAPIREPPVKAVEVVYHGLKLALPFIMLIAAFVSLILYARWKSAEKGDYMTHEDIGAKEALDPDSAVMMGVTGPMISKGQEYYV</sequence>
<dbReference type="PROSITE" id="PS50022">
    <property type="entry name" value="FA58C_3"/>
    <property type="match status" value="1"/>
</dbReference>
<dbReference type="EMBL" id="GGYP01006370">
    <property type="protein sequence ID" value="MDE51141.1"/>
    <property type="molecule type" value="Transcribed_RNA"/>
</dbReference>
<dbReference type="InterPro" id="IPR008979">
    <property type="entry name" value="Galactose-bd-like_sf"/>
</dbReference>
<dbReference type="InterPro" id="IPR050372">
    <property type="entry name" value="Neurexin-related_CASP"/>
</dbReference>
<dbReference type="CDD" id="cd00110">
    <property type="entry name" value="LamG"/>
    <property type="match status" value="4"/>
</dbReference>
<keyword evidence="5" id="KW-0732">Signal</keyword>
<evidence type="ECO:0000259" key="14">
    <source>
        <dbReference type="PROSITE" id="PS50026"/>
    </source>
</evidence>
<keyword evidence="7 11" id="KW-0472">Membrane</keyword>
<evidence type="ECO:0000256" key="6">
    <source>
        <dbReference type="ARBA" id="ARBA00022989"/>
    </source>
</evidence>
<protein>
    <submittedName>
        <fullName evidence="15">Neurexin-4</fullName>
    </submittedName>
</protein>
<evidence type="ECO:0000259" key="13">
    <source>
        <dbReference type="PROSITE" id="PS50025"/>
    </source>
</evidence>
<dbReference type="SMART" id="SM00181">
    <property type="entry name" value="EGF"/>
    <property type="match status" value="2"/>
</dbReference>
<dbReference type="Pfam" id="PF00754">
    <property type="entry name" value="F5_F8_type_C"/>
    <property type="match status" value="1"/>
</dbReference>
<evidence type="ECO:0000256" key="10">
    <source>
        <dbReference type="SAM" id="MobiDB-lite"/>
    </source>
</evidence>
<dbReference type="Gene3D" id="2.60.120.1000">
    <property type="match status" value="1"/>
</dbReference>
<dbReference type="InterPro" id="IPR001791">
    <property type="entry name" value="Laminin_G"/>
</dbReference>